<proteinExistence type="predicted"/>
<protein>
    <submittedName>
        <fullName evidence="1">Uncharacterized protein</fullName>
    </submittedName>
</protein>
<dbReference type="EMBL" id="KQ421934">
    <property type="protein sequence ID" value="KOF75950.1"/>
    <property type="molecule type" value="Genomic_DNA"/>
</dbReference>
<accession>A0A0L8GHC6</accession>
<reference evidence="1" key="1">
    <citation type="submission" date="2015-07" db="EMBL/GenBank/DDBJ databases">
        <title>MeaNS - Measles Nucleotide Surveillance Program.</title>
        <authorList>
            <person name="Tran T."/>
            <person name="Druce J."/>
        </authorList>
    </citation>
    <scope>NUCLEOTIDE SEQUENCE</scope>
    <source>
        <strain evidence="1">UCB-OBI-ISO-001</strain>
        <tissue evidence="1">Gonad</tissue>
    </source>
</reference>
<evidence type="ECO:0000313" key="1">
    <source>
        <dbReference type="EMBL" id="KOF75950.1"/>
    </source>
</evidence>
<gene>
    <name evidence="1" type="ORF">OCBIM_22033975mg</name>
</gene>
<dbReference type="AlphaFoldDB" id="A0A0L8GHC6"/>
<sequence length="59" mass="7340">MNCFNCFWKPKSFRKRDWSLFIPLKIKTILHNNMEVHYTWLNLNDQHGRARINRRTSVY</sequence>
<name>A0A0L8GHC6_OCTBM</name>
<organism evidence="1">
    <name type="scientific">Octopus bimaculoides</name>
    <name type="common">California two-spotted octopus</name>
    <dbReference type="NCBI Taxonomy" id="37653"/>
    <lineage>
        <taxon>Eukaryota</taxon>
        <taxon>Metazoa</taxon>
        <taxon>Spiralia</taxon>
        <taxon>Lophotrochozoa</taxon>
        <taxon>Mollusca</taxon>
        <taxon>Cephalopoda</taxon>
        <taxon>Coleoidea</taxon>
        <taxon>Octopodiformes</taxon>
        <taxon>Octopoda</taxon>
        <taxon>Incirrata</taxon>
        <taxon>Octopodidae</taxon>
        <taxon>Octopus</taxon>
    </lineage>
</organism>